<dbReference type="SMART" id="SM00091">
    <property type="entry name" value="PAS"/>
    <property type="match status" value="2"/>
</dbReference>
<evidence type="ECO:0000256" key="1">
    <source>
        <dbReference type="SAM" id="MobiDB-lite"/>
    </source>
</evidence>
<protein>
    <submittedName>
        <fullName evidence="4">PAS domain S-box-containing protein</fullName>
    </submittedName>
</protein>
<dbReference type="SMART" id="SM01012">
    <property type="entry name" value="ANTAR"/>
    <property type="match status" value="1"/>
</dbReference>
<feature type="region of interest" description="Disordered" evidence="1">
    <location>
        <begin position="316"/>
        <end position="337"/>
    </location>
</feature>
<keyword evidence="5" id="KW-1185">Reference proteome</keyword>
<dbReference type="PROSITE" id="PS50112">
    <property type="entry name" value="PAS"/>
    <property type="match status" value="2"/>
</dbReference>
<dbReference type="InterPro" id="IPR013767">
    <property type="entry name" value="PAS_fold"/>
</dbReference>
<dbReference type="GO" id="GO:0006355">
    <property type="term" value="P:regulation of DNA-templated transcription"/>
    <property type="evidence" value="ECO:0007669"/>
    <property type="project" value="InterPro"/>
</dbReference>
<gene>
    <name evidence="4" type="ORF">SAMN05216199_0202</name>
</gene>
<dbReference type="Gene3D" id="1.10.10.10">
    <property type="entry name" value="Winged helix-like DNA-binding domain superfamily/Winged helix DNA-binding domain"/>
    <property type="match status" value="1"/>
</dbReference>
<organism evidence="4 5">
    <name type="scientific">Pedococcus cremeus</name>
    <dbReference type="NCBI Taxonomy" id="587636"/>
    <lineage>
        <taxon>Bacteria</taxon>
        <taxon>Bacillati</taxon>
        <taxon>Actinomycetota</taxon>
        <taxon>Actinomycetes</taxon>
        <taxon>Micrococcales</taxon>
        <taxon>Intrasporangiaceae</taxon>
        <taxon>Pedococcus</taxon>
    </lineage>
</organism>
<dbReference type="InterPro" id="IPR011006">
    <property type="entry name" value="CheY-like_superfamily"/>
</dbReference>
<dbReference type="Proteomes" id="UP000199019">
    <property type="component" value="Unassembled WGS sequence"/>
</dbReference>
<evidence type="ECO:0000259" key="2">
    <source>
        <dbReference type="PROSITE" id="PS50112"/>
    </source>
</evidence>
<feature type="domain" description="ANTAR" evidence="3">
    <location>
        <begin position="252"/>
        <end position="313"/>
    </location>
</feature>
<reference evidence="5" key="1">
    <citation type="submission" date="2016-10" db="EMBL/GenBank/DDBJ databases">
        <authorList>
            <person name="Varghese N."/>
            <person name="Submissions S."/>
        </authorList>
    </citation>
    <scope>NUCLEOTIDE SEQUENCE [LARGE SCALE GENOMIC DNA]</scope>
    <source>
        <strain evidence="5">CGMCC 1.6963</strain>
    </source>
</reference>
<sequence length="337" mass="36045">MGKAAWPRSTGLEGAPEMPNVPFSTEDLLASIGQAVIATDLDGVVLYWNAAAEDLYGWTAEEALGRNIATLTVPTMSEQMAADIMLALRTGARWSGGFAVSGRDGSVFPALVTDAGIHVDGELVGIVGVSAHLGTALRPLLERSTDAALVVRTDGIVTYASPAVTALFGWQESAVMGQSFIPLVHPDDRAPLAEFLTQVTERPGGYAPLTLRIRHEDGSWTWVEAALTNLLDDPVVRGVVCNLHRSISRPAQERAEERIAQLQRALDSRVVIEQAKGFLAAREGTVPDLAFERLRSHARAHDLSVREVAQRLLDGELDLGPTARTSPPTPPHGTKGS</sequence>
<dbReference type="Pfam" id="PF03861">
    <property type="entry name" value="ANTAR"/>
    <property type="match status" value="1"/>
</dbReference>
<feature type="domain" description="PAS" evidence="2">
    <location>
        <begin position="28"/>
        <end position="91"/>
    </location>
</feature>
<dbReference type="PANTHER" id="PTHR44757">
    <property type="entry name" value="DIGUANYLATE CYCLASE DGCP"/>
    <property type="match status" value="1"/>
</dbReference>
<dbReference type="Pfam" id="PF00989">
    <property type="entry name" value="PAS"/>
    <property type="match status" value="2"/>
</dbReference>
<dbReference type="AlphaFoldDB" id="A0A1H9XSU8"/>
<dbReference type="CDD" id="cd00130">
    <property type="entry name" value="PAS"/>
    <property type="match status" value="2"/>
</dbReference>
<dbReference type="STRING" id="587636.SAMN05216199_0202"/>
<dbReference type="GO" id="GO:0003723">
    <property type="term" value="F:RNA binding"/>
    <property type="evidence" value="ECO:0007669"/>
    <property type="project" value="InterPro"/>
</dbReference>
<dbReference type="InterPro" id="IPR052155">
    <property type="entry name" value="Biofilm_reg_signaling"/>
</dbReference>
<dbReference type="PANTHER" id="PTHR44757:SF4">
    <property type="entry name" value="DIGUANYLATE CYCLASE DGCE-RELATED"/>
    <property type="match status" value="1"/>
</dbReference>
<evidence type="ECO:0000313" key="5">
    <source>
        <dbReference type="Proteomes" id="UP000199019"/>
    </source>
</evidence>
<accession>A0A1H9XSU8</accession>
<dbReference type="PROSITE" id="PS50921">
    <property type="entry name" value="ANTAR"/>
    <property type="match status" value="1"/>
</dbReference>
<dbReference type="Gene3D" id="3.30.450.20">
    <property type="entry name" value="PAS domain"/>
    <property type="match status" value="2"/>
</dbReference>
<evidence type="ECO:0000259" key="3">
    <source>
        <dbReference type="PROSITE" id="PS50921"/>
    </source>
</evidence>
<proteinExistence type="predicted"/>
<dbReference type="InterPro" id="IPR036388">
    <property type="entry name" value="WH-like_DNA-bd_sf"/>
</dbReference>
<dbReference type="EMBL" id="FOHB01000011">
    <property type="protein sequence ID" value="SES48797.1"/>
    <property type="molecule type" value="Genomic_DNA"/>
</dbReference>
<feature type="domain" description="PAS" evidence="2">
    <location>
        <begin position="133"/>
        <end position="203"/>
    </location>
</feature>
<name>A0A1H9XSU8_9MICO</name>
<dbReference type="NCBIfam" id="TIGR00229">
    <property type="entry name" value="sensory_box"/>
    <property type="match status" value="2"/>
</dbReference>
<dbReference type="SUPFAM" id="SSF55785">
    <property type="entry name" value="PYP-like sensor domain (PAS domain)"/>
    <property type="match status" value="2"/>
</dbReference>
<dbReference type="InterPro" id="IPR005561">
    <property type="entry name" value="ANTAR"/>
</dbReference>
<dbReference type="InterPro" id="IPR035965">
    <property type="entry name" value="PAS-like_dom_sf"/>
</dbReference>
<dbReference type="SUPFAM" id="SSF52172">
    <property type="entry name" value="CheY-like"/>
    <property type="match status" value="1"/>
</dbReference>
<evidence type="ECO:0000313" key="4">
    <source>
        <dbReference type="EMBL" id="SES48797.1"/>
    </source>
</evidence>
<dbReference type="InterPro" id="IPR000014">
    <property type="entry name" value="PAS"/>
</dbReference>